<dbReference type="Pfam" id="PF14392">
    <property type="entry name" value="zf-CCHC_4"/>
    <property type="match status" value="1"/>
</dbReference>
<feature type="domain" description="Zinc knuckle CX2CX4HX4C" evidence="2">
    <location>
        <begin position="80"/>
        <end position="127"/>
    </location>
</feature>
<protein>
    <recommendedName>
        <fullName evidence="2">Zinc knuckle CX2CX4HX4C domain-containing protein</fullName>
    </recommendedName>
</protein>
<dbReference type="InParanoid" id="A0A7N2LMP1"/>
<name>A0A7N2LMP1_QUELO</name>
<dbReference type="Gramene" id="QL05p028552:mrna">
    <property type="protein sequence ID" value="QL05p028552:mrna"/>
    <property type="gene ID" value="QL05p028552"/>
</dbReference>
<dbReference type="EnsemblPlants" id="QL05p028552:mrna">
    <property type="protein sequence ID" value="QL05p028552:mrna"/>
    <property type="gene ID" value="QL05p028552"/>
</dbReference>
<dbReference type="InterPro" id="IPR040256">
    <property type="entry name" value="At4g02000-like"/>
</dbReference>
<dbReference type="PANTHER" id="PTHR31286">
    <property type="entry name" value="GLYCINE-RICH CELL WALL STRUCTURAL PROTEIN 1.8-LIKE"/>
    <property type="match status" value="1"/>
</dbReference>
<reference evidence="3 4" key="1">
    <citation type="journal article" date="2016" name="G3 (Bethesda)">
        <title>First Draft Assembly and Annotation of the Genome of a California Endemic Oak Quercus lobata Nee (Fagaceae).</title>
        <authorList>
            <person name="Sork V.L."/>
            <person name="Fitz-Gibbon S.T."/>
            <person name="Puiu D."/>
            <person name="Crepeau M."/>
            <person name="Gugger P.F."/>
            <person name="Sherman R."/>
            <person name="Stevens K."/>
            <person name="Langley C.H."/>
            <person name="Pellegrini M."/>
            <person name="Salzberg S.L."/>
        </authorList>
    </citation>
    <scope>NUCLEOTIDE SEQUENCE [LARGE SCALE GENOMIC DNA]</scope>
    <source>
        <strain evidence="3 4">cv. SW786</strain>
    </source>
</reference>
<feature type="region of interest" description="Disordered" evidence="1">
    <location>
        <begin position="158"/>
        <end position="201"/>
    </location>
</feature>
<keyword evidence="4" id="KW-1185">Reference proteome</keyword>
<proteinExistence type="predicted"/>
<dbReference type="PANTHER" id="PTHR31286:SF167">
    <property type="entry name" value="OS09G0268800 PROTEIN"/>
    <property type="match status" value="1"/>
</dbReference>
<reference evidence="3" key="2">
    <citation type="submission" date="2021-01" db="UniProtKB">
        <authorList>
            <consortium name="EnsemblPlants"/>
        </authorList>
    </citation>
    <scope>IDENTIFICATION</scope>
</reference>
<dbReference type="InterPro" id="IPR025836">
    <property type="entry name" value="Zn_knuckle_CX2CX4HX4C"/>
</dbReference>
<sequence>MKELAQRCENLRLSEKEGGELDIDPEAAEAGLVVIHGLLMRQQTKAMVERLGGPLGEVVKVDVRERGFSMGKFLRVRVDIDISEPLCKGRMVRMGGPTLVWVDFCCERLPIFCYWCGKLDNDDRDCPLWIQSKESLGPKDKQFGPWLRAESKRLQRPLVAEAPKSLTRKNKPTTKGEPKRGDQSKNWRTSPASGRKETWAALGTPERAPITGEINLIDMVIDEEMVQKKKQANFDDQLVEIDQAINGEKITRMRVLERADSQRKPSKVDGTWKRIARKDQAEVERVDCDGESGLKRKGMKPFEEIPGISVTEKRVRLEREVLALSQLMAKHMGSAKAVRQPC</sequence>
<feature type="compositionally biased region" description="Basic and acidic residues" evidence="1">
    <location>
        <begin position="174"/>
        <end position="185"/>
    </location>
</feature>
<evidence type="ECO:0000256" key="1">
    <source>
        <dbReference type="SAM" id="MobiDB-lite"/>
    </source>
</evidence>
<accession>A0A7N2LMP1</accession>
<evidence type="ECO:0000259" key="2">
    <source>
        <dbReference type="Pfam" id="PF14392"/>
    </source>
</evidence>
<evidence type="ECO:0000313" key="3">
    <source>
        <dbReference type="EnsemblPlants" id="QL05p028552:mrna"/>
    </source>
</evidence>
<dbReference type="EMBL" id="LRBV02000005">
    <property type="status" value="NOT_ANNOTATED_CDS"/>
    <property type="molecule type" value="Genomic_DNA"/>
</dbReference>
<dbReference type="Proteomes" id="UP000594261">
    <property type="component" value="Chromosome 5"/>
</dbReference>
<evidence type="ECO:0000313" key="4">
    <source>
        <dbReference type="Proteomes" id="UP000594261"/>
    </source>
</evidence>
<dbReference type="AlphaFoldDB" id="A0A7N2LMP1"/>
<organism evidence="3 4">
    <name type="scientific">Quercus lobata</name>
    <name type="common">Valley oak</name>
    <dbReference type="NCBI Taxonomy" id="97700"/>
    <lineage>
        <taxon>Eukaryota</taxon>
        <taxon>Viridiplantae</taxon>
        <taxon>Streptophyta</taxon>
        <taxon>Embryophyta</taxon>
        <taxon>Tracheophyta</taxon>
        <taxon>Spermatophyta</taxon>
        <taxon>Magnoliopsida</taxon>
        <taxon>eudicotyledons</taxon>
        <taxon>Gunneridae</taxon>
        <taxon>Pentapetalae</taxon>
        <taxon>rosids</taxon>
        <taxon>fabids</taxon>
        <taxon>Fagales</taxon>
        <taxon>Fagaceae</taxon>
        <taxon>Quercus</taxon>
    </lineage>
</organism>